<dbReference type="InterPro" id="IPR012677">
    <property type="entry name" value="Nucleotide-bd_a/b_plait_sf"/>
</dbReference>
<dbReference type="Gene3D" id="3.30.70.330">
    <property type="match status" value="1"/>
</dbReference>
<comment type="caution">
    <text evidence="5">The sequence shown here is derived from an EMBL/GenBank/DDBJ whole genome shotgun (WGS) entry which is preliminary data.</text>
</comment>
<evidence type="ECO:0000313" key="6">
    <source>
        <dbReference type="Proteomes" id="UP001196530"/>
    </source>
</evidence>
<sequence length="243" mass="27337">MIFFGSNEERKSDDVPKLGHDPCRIVLRKLPADMDYDRFVDKIASLKGVKSYYFVQGSVSSDLSESPVHSRAYLQMASAEHSKSAVRQFRNSSQSVDFAFANSDIQKALNESVPAPFIPGHQKSKTKLEDSPLYQSYMKMAAGEITEEEFQSPYLAKPKRKKAPKQARSPSSERRNEATEKINDASKKKKEKKEQKVKKEKEKSTSAQQKSKKGKAKKSKDNQKNGEQNKSAQAEPSAKVQIT</sequence>
<dbReference type="InterPro" id="IPR035979">
    <property type="entry name" value="RBD_domain_sf"/>
</dbReference>
<evidence type="ECO:0000256" key="3">
    <source>
        <dbReference type="SAM" id="MobiDB-lite"/>
    </source>
</evidence>
<dbReference type="AlphaFoldDB" id="A0AAN6DDE7"/>
<evidence type="ECO:0000259" key="4">
    <source>
        <dbReference type="Pfam" id="PF03467"/>
    </source>
</evidence>
<proteinExistence type="inferred from homology"/>
<reference evidence="5" key="1">
    <citation type="journal article" date="2021" name="G3 (Bethesda)">
        <title>Genomic diversity, chromosomal rearrangements, and interspecies hybridization in the ogataea polymorpha species complex.</title>
        <authorList>
            <person name="Hanson S.J."/>
            <person name="Cinneide E.O."/>
            <person name="Salzberg L.I."/>
            <person name="Wolfe K.H."/>
            <person name="McGowan J."/>
            <person name="Fitzpatrick D.A."/>
            <person name="Matlin K."/>
        </authorList>
    </citation>
    <scope>NUCLEOTIDE SEQUENCE</scope>
    <source>
        <strain evidence="5">61-244</strain>
    </source>
</reference>
<evidence type="ECO:0000256" key="1">
    <source>
        <dbReference type="ARBA" id="ARBA00005991"/>
    </source>
</evidence>
<dbReference type="GeneID" id="66127813"/>
<organism evidence="5 6">
    <name type="scientific">Pichia angusta</name>
    <name type="common">Yeast</name>
    <name type="synonym">Hansenula polymorpha</name>
    <dbReference type="NCBI Taxonomy" id="870730"/>
    <lineage>
        <taxon>Eukaryota</taxon>
        <taxon>Fungi</taxon>
        <taxon>Dikarya</taxon>
        <taxon>Ascomycota</taxon>
        <taxon>Saccharomycotina</taxon>
        <taxon>Pichiomycetes</taxon>
        <taxon>Pichiales</taxon>
        <taxon>Pichiaceae</taxon>
        <taxon>Ogataea</taxon>
    </lineage>
</organism>
<feature type="domain" description="UPF3" evidence="4">
    <location>
        <begin position="22"/>
        <end position="187"/>
    </location>
</feature>
<feature type="region of interest" description="Disordered" evidence="3">
    <location>
        <begin position="151"/>
        <end position="243"/>
    </location>
</feature>
<dbReference type="GO" id="GO:0000184">
    <property type="term" value="P:nuclear-transcribed mRNA catabolic process, nonsense-mediated decay"/>
    <property type="evidence" value="ECO:0007669"/>
    <property type="project" value="UniProtKB-KW"/>
</dbReference>
<comment type="similarity">
    <text evidence="1">Belongs to the RENT3 family.</text>
</comment>
<keyword evidence="2" id="KW-0866">Nonsense-mediated mRNA decay</keyword>
<dbReference type="SUPFAM" id="SSF54928">
    <property type="entry name" value="RNA-binding domain, RBD"/>
    <property type="match status" value="1"/>
</dbReference>
<dbReference type="GO" id="GO:0003676">
    <property type="term" value="F:nucleic acid binding"/>
    <property type="evidence" value="ECO:0007669"/>
    <property type="project" value="InterPro"/>
</dbReference>
<dbReference type="Pfam" id="PF03467">
    <property type="entry name" value="Smg4_UPF3"/>
    <property type="match status" value="1"/>
</dbReference>
<dbReference type="Proteomes" id="UP001196530">
    <property type="component" value="Unassembled WGS sequence"/>
</dbReference>
<evidence type="ECO:0000256" key="2">
    <source>
        <dbReference type="ARBA" id="ARBA00023161"/>
    </source>
</evidence>
<feature type="compositionally biased region" description="Polar residues" evidence="3">
    <location>
        <begin position="225"/>
        <end position="243"/>
    </location>
</feature>
<name>A0AAN6DDE7_PICAN</name>
<dbReference type="RefSeq" id="XP_043059204.1">
    <property type="nucleotide sequence ID" value="XM_043204385.1"/>
</dbReference>
<accession>A0AAN6DDE7</accession>
<protein>
    <recommendedName>
        <fullName evidence="4">UPF3 domain-containing protein</fullName>
    </recommendedName>
</protein>
<evidence type="ECO:0000313" key="5">
    <source>
        <dbReference type="EMBL" id="KAG7817863.1"/>
    </source>
</evidence>
<dbReference type="InterPro" id="IPR005120">
    <property type="entry name" value="UPF3_dom"/>
</dbReference>
<feature type="compositionally biased region" description="Basic and acidic residues" evidence="3">
    <location>
        <begin position="171"/>
        <end position="204"/>
    </location>
</feature>
<dbReference type="EMBL" id="JAHLUX010000007">
    <property type="protein sequence ID" value="KAG7817863.1"/>
    <property type="molecule type" value="Genomic_DNA"/>
</dbReference>
<gene>
    <name evidence="5" type="ORF">KL928_003762</name>
</gene>